<evidence type="ECO:0000313" key="15">
    <source>
        <dbReference type="EMBL" id="BAD78347.1"/>
    </source>
</evidence>
<dbReference type="GeneID" id="72430260"/>
<proteinExistence type="predicted"/>
<dbReference type="SMR" id="A0A0H3JZX3"/>
<dbReference type="InterPro" id="IPR003919">
    <property type="entry name" value="Cell_synth_A"/>
</dbReference>
<feature type="transmembrane region" description="Helical" evidence="12">
    <location>
        <begin position="126"/>
        <end position="151"/>
    </location>
</feature>
<feature type="transmembrane region" description="Helical" evidence="12">
    <location>
        <begin position="24"/>
        <end position="46"/>
    </location>
</feature>
<dbReference type="SUPFAM" id="SSF141371">
    <property type="entry name" value="PilZ domain-like"/>
    <property type="match status" value="1"/>
</dbReference>
<dbReference type="Gene3D" id="3.90.550.10">
    <property type="entry name" value="Spore Coat Polysaccharide Biosynthesis Protein SpsA, Chain A"/>
    <property type="match status" value="1"/>
</dbReference>
<evidence type="ECO:0000256" key="12">
    <source>
        <dbReference type="SAM" id="Phobius"/>
    </source>
</evidence>
<dbReference type="GO" id="GO:0035438">
    <property type="term" value="F:cyclic-di-GMP binding"/>
    <property type="evidence" value="ECO:0007669"/>
    <property type="project" value="InterPro"/>
</dbReference>
<dbReference type="SUPFAM" id="SSF53448">
    <property type="entry name" value="Nucleotide-diphospho-sugar transferases"/>
    <property type="match status" value="1"/>
</dbReference>
<dbReference type="InterPro" id="IPR029044">
    <property type="entry name" value="Nucleotide-diphossugar_trans"/>
</dbReference>
<dbReference type="GO" id="GO:0030244">
    <property type="term" value="P:cellulose biosynthetic process"/>
    <property type="evidence" value="ECO:0007669"/>
    <property type="project" value="UniProtKB-KW"/>
</dbReference>
<keyword evidence="6 15" id="KW-0808">Transferase</keyword>
<evidence type="ECO:0000256" key="11">
    <source>
        <dbReference type="ARBA" id="ARBA00048682"/>
    </source>
</evidence>
<accession>A0A0H3JZX3</accession>
<keyword evidence="5" id="KW-0328">Glycosyltransferase</keyword>
<dbReference type="EC" id="2.4.1.12" evidence="2"/>
<name>A0A0H3JZX3_SYNP6</name>
<evidence type="ECO:0000256" key="9">
    <source>
        <dbReference type="ARBA" id="ARBA00022989"/>
    </source>
</evidence>
<keyword evidence="10 12" id="KW-0472">Membrane</keyword>
<dbReference type="EMBL" id="AP008231">
    <property type="protein sequence ID" value="BAD78347.1"/>
    <property type="molecule type" value="Genomic_DNA"/>
</dbReference>
<keyword evidence="4" id="KW-0997">Cell inner membrane</keyword>
<evidence type="ECO:0000256" key="5">
    <source>
        <dbReference type="ARBA" id="ARBA00022676"/>
    </source>
</evidence>
<feature type="transmembrane region" description="Helical" evidence="12">
    <location>
        <begin position="75"/>
        <end position="93"/>
    </location>
</feature>
<dbReference type="PRINTS" id="PR01439">
    <property type="entry name" value="CELLSNTHASEA"/>
</dbReference>
<evidence type="ECO:0000256" key="8">
    <source>
        <dbReference type="ARBA" id="ARBA00022916"/>
    </source>
</evidence>
<dbReference type="GO" id="GO:0016760">
    <property type="term" value="F:cellulose synthase (UDP-forming) activity"/>
    <property type="evidence" value="ECO:0007669"/>
    <property type="project" value="UniProtKB-EC"/>
</dbReference>
<evidence type="ECO:0000259" key="13">
    <source>
        <dbReference type="Pfam" id="PF00535"/>
    </source>
</evidence>
<evidence type="ECO:0000256" key="7">
    <source>
        <dbReference type="ARBA" id="ARBA00022692"/>
    </source>
</evidence>
<evidence type="ECO:0000256" key="10">
    <source>
        <dbReference type="ARBA" id="ARBA00023136"/>
    </source>
</evidence>
<evidence type="ECO:0000256" key="6">
    <source>
        <dbReference type="ARBA" id="ARBA00022679"/>
    </source>
</evidence>
<dbReference type="GO" id="GO:0006011">
    <property type="term" value="P:UDP-alpha-D-glucose metabolic process"/>
    <property type="evidence" value="ECO:0007669"/>
    <property type="project" value="InterPro"/>
</dbReference>
<evidence type="ECO:0000313" key="16">
    <source>
        <dbReference type="Proteomes" id="UP000001175"/>
    </source>
</evidence>
<feature type="transmembrane region" description="Helical" evidence="12">
    <location>
        <begin position="539"/>
        <end position="559"/>
    </location>
</feature>
<keyword evidence="9 12" id="KW-1133">Transmembrane helix</keyword>
<feature type="domain" description="Glycosyltransferase 2-like" evidence="13">
    <location>
        <begin position="181"/>
        <end position="347"/>
    </location>
</feature>
<feature type="transmembrane region" description="Helical" evidence="12">
    <location>
        <begin position="579"/>
        <end position="597"/>
    </location>
</feature>
<dbReference type="GO" id="GO:0005886">
    <property type="term" value="C:plasma membrane"/>
    <property type="evidence" value="ECO:0007669"/>
    <property type="project" value="UniProtKB-SubCell"/>
</dbReference>
<sequence>MRFPNFLQRSPQSNLAPSQVSPGAWLFLAISIAVLVFALLSLNLSWLQNLPGYLNPQNVRDLPESLSFPEDPRQLFQPLLLVAGLLLSLRILPHHPISHLLVLLTLLLYGIRYFTWRLFALNNGHIFSLTLSIIFLLTESLYVLSFLMQFYPTLVFDPKRRSRQADQQEALLSKFSPSVAIWIPIYNEHPRIIRRTILACQLIDYENKEIYVLDDGHRSEIRAIATELGVHYLSRPDNTHRKAGNLNYALNHTNSDLIAVFDCDFLPFNNFLKRTVGFFANEEIALVQTPQHYYNSDFHTRNLGLDYVLPNDMDYFFHYIQPIRDQFNSVICCGTSYVARRSALEDVGGYYTDCIVEDFQTGTKLLLNHWRVVYLNEVLSIGEVPRHLSEYLQQRLRWMQGNIQLYCSHKQLPIWSGRLTTWQRLFYLSILIYCLTPFMRAIYILLPLLSFLFGFTLIAAPPIEYFYYGLPFILLIYGATSWLTYNHYFLYWTEIYESIMCWPSLQRIIQVLFNPFGNFGSLVTAKGELDDRKRFNLKISWPFIAYLSLFGLGFCLRYVAPLLSPYFVRPSFEGEALMMIWNFYNAMLMSICLFACVDQPIRRRFERYPYQAVACLEVNGHKFWGMTQDLSEGGASFILRNEQELQLIDEQAELVLLQEDLRIPVNVLRMSREAFNGHSQVGLEFQLSDTAAEKTLIRLLYVDSSLWWQQIRRSSAIDAFLVLIRSALNPRALLTRYNNG</sequence>
<dbReference type="InterPro" id="IPR001173">
    <property type="entry name" value="Glyco_trans_2-like"/>
</dbReference>
<dbReference type="PANTHER" id="PTHR43867:SF2">
    <property type="entry name" value="CELLULOSE SYNTHASE CATALYTIC SUBUNIT A [UDP-FORMING]"/>
    <property type="match status" value="1"/>
</dbReference>
<dbReference type="AlphaFoldDB" id="A0A0H3JZX3"/>
<reference evidence="15 16" key="1">
    <citation type="journal article" date="2007" name="Photosyn. Res.">
        <title>Complete nucleotide sequence of the freshwater unicellular cyanobacterium Synechococcus elongatus PCC 6301 chromosome: gene content and organization.</title>
        <authorList>
            <person name="Sugita C."/>
            <person name="Ogata K."/>
            <person name="Shikata M."/>
            <person name="Jikuya H."/>
            <person name="Takano J."/>
            <person name="Furumichi M."/>
            <person name="Kanehisa M."/>
            <person name="Omata T."/>
            <person name="Sugiura M."/>
            <person name="Sugita M."/>
        </authorList>
    </citation>
    <scope>NUCLEOTIDE SEQUENCE [LARGE SCALE GENOMIC DNA]</scope>
    <source>
        <strain evidence="16">ATCC 27144 / PCC 6301 / SAUG 1402/1</strain>
    </source>
</reference>
<dbReference type="Proteomes" id="UP000001175">
    <property type="component" value="Chromosome"/>
</dbReference>
<feature type="domain" description="PilZ" evidence="14">
    <location>
        <begin position="602"/>
        <end position="701"/>
    </location>
</feature>
<feature type="transmembrane region" description="Helical" evidence="12">
    <location>
        <begin position="100"/>
        <end position="120"/>
    </location>
</feature>
<evidence type="ECO:0000256" key="2">
    <source>
        <dbReference type="ARBA" id="ARBA00012539"/>
    </source>
</evidence>
<comment type="subcellular location">
    <subcellularLocation>
        <location evidence="1">Cell inner membrane</location>
        <topology evidence="1">Multi-pass membrane protein</topology>
    </subcellularLocation>
</comment>
<evidence type="ECO:0000256" key="3">
    <source>
        <dbReference type="ARBA" id="ARBA00022475"/>
    </source>
</evidence>
<dbReference type="CDD" id="cd06421">
    <property type="entry name" value="CESA_CelA_like"/>
    <property type="match status" value="1"/>
</dbReference>
<comment type="catalytic activity">
    <reaction evidence="11">
        <text>[(1-&gt;4)-beta-D-glucosyl](n) + UDP-alpha-D-glucose = [(1-&gt;4)-beta-D-glucosyl](n+1) + UDP + H(+)</text>
        <dbReference type="Rhea" id="RHEA:19929"/>
        <dbReference type="Rhea" id="RHEA-COMP:10033"/>
        <dbReference type="Rhea" id="RHEA-COMP:10034"/>
        <dbReference type="ChEBI" id="CHEBI:15378"/>
        <dbReference type="ChEBI" id="CHEBI:18246"/>
        <dbReference type="ChEBI" id="CHEBI:58223"/>
        <dbReference type="ChEBI" id="CHEBI:58885"/>
        <dbReference type="EC" id="2.4.1.12"/>
    </reaction>
</comment>
<evidence type="ECO:0000256" key="1">
    <source>
        <dbReference type="ARBA" id="ARBA00004429"/>
    </source>
</evidence>
<protein>
    <recommendedName>
        <fullName evidence="2">cellulose synthase (UDP-forming)</fullName>
        <ecNumber evidence="2">2.4.1.12</ecNumber>
    </recommendedName>
</protein>
<gene>
    <name evidence="15" type="ordered locus">syc0157_d</name>
</gene>
<dbReference type="RefSeq" id="WP_011242471.1">
    <property type="nucleotide sequence ID" value="NC_006576.1"/>
</dbReference>
<dbReference type="PANTHER" id="PTHR43867">
    <property type="entry name" value="CELLULOSE SYNTHASE CATALYTIC SUBUNIT A [UDP-FORMING]"/>
    <property type="match status" value="1"/>
</dbReference>
<dbReference type="InterPro" id="IPR009875">
    <property type="entry name" value="PilZ_domain"/>
</dbReference>
<feature type="transmembrane region" description="Helical" evidence="12">
    <location>
        <begin position="425"/>
        <end position="453"/>
    </location>
</feature>
<keyword evidence="3" id="KW-1003">Cell membrane</keyword>
<keyword evidence="8" id="KW-0135">Cellulose biosynthesis</keyword>
<dbReference type="Pfam" id="PF00535">
    <property type="entry name" value="Glycos_transf_2"/>
    <property type="match status" value="1"/>
</dbReference>
<evidence type="ECO:0000256" key="4">
    <source>
        <dbReference type="ARBA" id="ARBA00022519"/>
    </source>
</evidence>
<dbReference type="Gene3D" id="2.40.10.220">
    <property type="entry name" value="predicted glycosyltransferase like domains"/>
    <property type="match status" value="1"/>
</dbReference>
<keyword evidence="7 12" id="KW-0812">Transmembrane</keyword>
<organism evidence="15 16">
    <name type="scientific">Synechococcus sp. (strain ATCC 27144 / PCC 6301 / SAUG 1402/1)</name>
    <name type="common">Anacystis nidulans</name>
    <dbReference type="NCBI Taxonomy" id="269084"/>
    <lineage>
        <taxon>Bacteria</taxon>
        <taxon>Bacillati</taxon>
        <taxon>Cyanobacteriota</taxon>
        <taxon>Cyanophyceae</taxon>
        <taxon>Synechococcales</taxon>
        <taxon>Synechococcaceae</taxon>
        <taxon>Synechococcus</taxon>
    </lineage>
</organism>
<dbReference type="InterPro" id="IPR050321">
    <property type="entry name" value="Glycosyltr_2/OpgH_subfam"/>
</dbReference>
<feature type="transmembrane region" description="Helical" evidence="12">
    <location>
        <begin position="465"/>
        <end position="485"/>
    </location>
</feature>
<evidence type="ECO:0000259" key="14">
    <source>
        <dbReference type="Pfam" id="PF07238"/>
    </source>
</evidence>
<dbReference type="Pfam" id="PF07238">
    <property type="entry name" value="PilZ"/>
    <property type="match status" value="1"/>
</dbReference>
<dbReference type="eggNOG" id="COG1215">
    <property type="taxonomic scope" value="Bacteria"/>
</dbReference>
<dbReference type="KEGG" id="syc:syc0157_d"/>